<dbReference type="AlphaFoldDB" id="G4TGT1"/>
<accession>G4TGT1</accession>
<name>G4TGT1_SERID</name>
<sequence length="287" mass="31936">MAGHAVHIQPVQRLPRVSSSIAAIFTDTWQKGITNPPPELVAAWQQRFGLSQEQIRGWFRRKRGKERKPSLNIPGPSVVHAPAAEFPKLEGEALRDEEQAGCQAFPNLPQEIVIRLVTIFNKINPTASQLEGISDIMSMKLSDVEAFSTWRAARRLRLATETSQRQGPGMFIYSSWNTAVPMEHTSAVPSSSGSDHQSPFTPQESSSFMEVDPEVEEAVASLPTPQPSVGRSPSPPKAQTQPQIAHASLWEIWNREREINTPPLHQTENIPTHHLLQAMLPSIIIEF</sequence>
<evidence type="ECO:0008006" key="4">
    <source>
        <dbReference type="Google" id="ProtNLM"/>
    </source>
</evidence>
<feature type="compositionally biased region" description="Polar residues" evidence="1">
    <location>
        <begin position="227"/>
        <end position="242"/>
    </location>
</feature>
<proteinExistence type="predicted"/>
<feature type="region of interest" description="Disordered" evidence="1">
    <location>
        <begin position="184"/>
        <end position="242"/>
    </location>
</feature>
<organism evidence="2 3">
    <name type="scientific">Serendipita indica (strain DSM 11827)</name>
    <name type="common">Root endophyte fungus</name>
    <name type="synonym">Piriformospora indica</name>
    <dbReference type="NCBI Taxonomy" id="1109443"/>
    <lineage>
        <taxon>Eukaryota</taxon>
        <taxon>Fungi</taxon>
        <taxon>Dikarya</taxon>
        <taxon>Basidiomycota</taxon>
        <taxon>Agaricomycotina</taxon>
        <taxon>Agaricomycetes</taxon>
        <taxon>Sebacinales</taxon>
        <taxon>Serendipitaceae</taxon>
        <taxon>Serendipita</taxon>
    </lineage>
</organism>
<dbReference type="Proteomes" id="UP000007148">
    <property type="component" value="Unassembled WGS sequence"/>
</dbReference>
<keyword evidence="3" id="KW-1185">Reference proteome</keyword>
<gene>
    <name evidence="2" type="ORF">PIIN_04450</name>
</gene>
<comment type="caution">
    <text evidence="2">The sequence shown here is derived from an EMBL/GenBank/DDBJ whole genome shotgun (WGS) entry which is preliminary data.</text>
</comment>
<feature type="compositionally biased region" description="Polar residues" evidence="1">
    <location>
        <begin position="187"/>
        <end position="208"/>
    </location>
</feature>
<reference evidence="2 3" key="1">
    <citation type="journal article" date="2011" name="PLoS Pathog.">
        <title>Endophytic Life Strategies Decoded by Genome and Transcriptome Analyses of the Mutualistic Root Symbiont Piriformospora indica.</title>
        <authorList>
            <person name="Zuccaro A."/>
            <person name="Lahrmann U."/>
            <person name="Guldener U."/>
            <person name="Langen G."/>
            <person name="Pfiffi S."/>
            <person name="Biedenkopf D."/>
            <person name="Wong P."/>
            <person name="Samans B."/>
            <person name="Grimm C."/>
            <person name="Basiewicz M."/>
            <person name="Murat C."/>
            <person name="Martin F."/>
            <person name="Kogel K.H."/>
        </authorList>
    </citation>
    <scope>NUCLEOTIDE SEQUENCE [LARGE SCALE GENOMIC DNA]</scope>
    <source>
        <strain evidence="2 3">DSM 11827</strain>
    </source>
</reference>
<protein>
    <recommendedName>
        <fullName evidence="4">Homeobox domain-containing protein</fullName>
    </recommendedName>
</protein>
<evidence type="ECO:0000313" key="3">
    <source>
        <dbReference type="Proteomes" id="UP000007148"/>
    </source>
</evidence>
<evidence type="ECO:0000313" key="2">
    <source>
        <dbReference type="EMBL" id="CCA70513.1"/>
    </source>
</evidence>
<evidence type="ECO:0000256" key="1">
    <source>
        <dbReference type="SAM" id="MobiDB-lite"/>
    </source>
</evidence>
<dbReference type="HOGENOM" id="CLU_970152_0_0_1"/>
<dbReference type="InParanoid" id="G4TGT1"/>
<dbReference type="EMBL" id="CAFZ01000085">
    <property type="protein sequence ID" value="CCA70513.1"/>
    <property type="molecule type" value="Genomic_DNA"/>
</dbReference>
<dbReference type="OrthoDB" id="10663133at2759"/>